<reference evidence="3" key="1">
    <citation type="submission" date="2016-10" db="EMBL/GenBank/DDBJ databases">
        <authorList>
            <person name="de Groot N.N."/>
        </authorList>
    </citation>
    <scope>NUCLEOTIDE SEQUENCE</scope>
</reference>
<keyword evidence="1" id="KW-0677">Repeat</keyword>
<evidence type="ECO:0000256" key="1">
    <source>
        <dbReference type="ARBA" id="ARBA00022737"/>
    </source>
</evidence>
<dbReference type="PANTHER" id="PTHR46430">
    <property type="entry name" value="PROTEIN SKT5-RELATED"/>
    <property type="match status" value="1"/>
</dbReference>
<dbReference type="InterPro" id="IPR011990">
    <property type="entry name" value="TPR-like_helical_dom_sf"/>
</dbReference>
<dbReference type="SMART" id="SM00671">
    <property type="entry name" value="SEL1"/>
    <property type="match status" value="2"/>
</dbReference>
<protein>
    <submittedName>
        <fullName evidence="3">Uncharacterized protein</fullName>
    </submittedName>
</protein>
<accession>A0A1W1CNU3</accession>
<organism evidence="3">
    <name type="scientific">hydrothermal vent metagenome</name>
    <dbReference type="NCBI Taxonomy" id="652676"/>
    <lineage>
        <taxon>unclassified sequences</taxon>
        <taxon>metagenomes</taxon>
        <taxon>ecological metagenomes</taxon>
    </lineage>
</organism>
<dbReference type="InterPro" id="IPR051726">
    <property type="entry name" value="Chitin_Synth_Reg"/>
</dbReference>
<feature type="compositionally biased region" description="Basic and acidic residues" evidence="2">
    <location>
        <begin position="148"/>
        <end position="179"/>
    </location>
</feature>
<proteinExistence type="predicted"/>
<dbReference type="EMBL" id="FPHM01000111">
    <property type="protein sequence ID" value="SFV67560.1"/>
    <property type="molecule type" value="Genomic_DNA"/>
</dbReference>
<dbReference type="PANTHER" id="PTHR46430:SF3">
    <property type="entry name" value="ACTIVATOR OF C KINASE PROTEIN 1"/>
    <property type="match status" value="1"/>
</dbReference>
<gene>
    <name evidence="3" type="ORF">MNB_SV-13-1060</name>
</gene>
<dbReference type="InterPro" id="IPR006597">
    <property type="entry name" value="Sel1-like"/>
</dbReference>
<sequence>MNQTKKRLNIIKLAISITDIETIQLQILKLTPMKVDASIQEIISLLQEGSYVKAQSLITTYMEIMPDNIVQRSSYTEHIASQMKEENVIHEFDLMMTPTIDTANEPRKMEAKDFDMLLPKADKEDGFFATGNIDKNEDNEKFFNKVTEEELEVDEKNVEQEKNAEEAETKDKEVVEKIVETQANTETSSEVIKEEEIQVEEEKETPKERELLPIEEPLVSQVKEREEKEREEKEREEKEEEQTEEIKQEIIEKSYNAIPHITQKLIYMEKRYPPHKSSNEKYESVDKLLEQVSTEGYNDDEIDEVLASIKNLIVIEEAEEASELLYICASTESQFAQFMLARELYTGTLLKKNIEASFSLMDILAKKEYPEAFCDLGQFYEHGIGTMPDLIKAESLYKEAMEKDIKRAKKHYSRLKKQNKGFF</sequence>
<dbReference type="Gene3D" id="1.25.40.10">
    <property type="entry name" value="Tetratricopeptide repeat domain"/>
    <property type="match status" value="1"/>
</dbReference>
<feature type="compositionally biased region" description="Basic and acidic residues" evidence="2">
    <location>
        <begin position="222"/>
        <end position="236"/>
    </location>
</feature>
<evidence type="ECO:0000313" key="3">
    <source>
        <dbReference type="EMBL" id="SFV67560.1"/>
    </source>
</evidence>
<feature type="region of interest" description="Disordered" evidence="2">
    <location>
        <begin position="148"/>
        <end position="245"/>
    </location>
</feature>
<dbReference type="SUPFAM" id="SSF81901">
    <property type="entry name" value="HCP-like"/>
    <property type="match status" value="1"/>
</dbReference>
<dbReference type="AlphaFoldDB" id="A0A1W1CNU3"/>
<evidence type="ECO:0000256" key="2">
    <source>
        <dbReference type="SAM" id="MobiDB-lite"/>
    </source>
</evidence>
<name>A0A1W1CNU3_9ZZZZ</name>